<evidence type="ECO:0000313" key="11">
    <source>
        <dbReference type="Proteomes" id="UP000199283"/>
    </source>
</evidence>
<dbReference type="PANTHER" id="PTHR34308:SF1">
    <property type="entry name" value="COBALAMIN BIOSYNTHESIS PROTEIN CBIB"/>
    <property type="match status" value="1"/>
</dbReference>
<dbReference type="GO" id="GO:0048472">
    <property type="term" value="F:threonine-phosphate decarboxylase activity"/>
    <property type="evidence" value="ECO:0007669"/>
    <property type="project" value="InterPro"/>
</dbReference>
<evidence type="ECO:0000256" key="5">
    <source>
        <dbReference type="ARBA" id="ARBA00022573"/>
    </source>
</evidence>
<accession>A0A1H7IXN3</accession>
<dbReference type="UniPathway" id="UPA00148"/>
<dbReference type="AlphaFoldDB" id="A0A1H7IXN3"/>
<keyword evidence="4 9" id="KW-1003">Cell membrane</keyword>
<dbReference type="HAMAP" id="MF_00024">
    <property type="entry name" value="CobD_CbiB"/>
    <property type="match status" value="1"/>
</dbReference>
<dbReference type="GO" id="GO:0015420">
    <property type="term" value="F:ABC-type vitamin B12 transporter activity"/>
    <property type="evidence" value="ECO:0007669"/>
    <property type="project" value="UniProtKB-UniRule"/>
</dbReference>
<comment type="caution">
    <text evidence="9">Lacks conserved residue(s) required for the propagation of feature annotation.</text>
</comment>
<comment type="pathway">
    <text evidence="2 9">Cofactor biosynthesis; adenosylcobalamin biosynthesis.</text>
</comment>
<dbReference type="Proteomes" id="UP000199283">
    <property type="component" value="Unassembled WGS sequence"/>
</dbReference>
<protein>
    <recommendedName>
        <fullName evidence="9">Cobalamin biosynthesis protein CobD</fullName>
    </recommendedName>
</protein>
<feature type="transmembrane region" description="Helical" evidence="9">
    <location>
        <begin position="146"/>
        <end position="167"/>
    </location>
</feature>
<evidence type="ECO:0000256" key="7">
    <source>
        <dbReference type="ARBA" id="ARBA00022989"/>
    </source>
</evidence>
<keyword evidence="5 9" id="KW-0169">Cobalamin biosynthesis</keyword>
<name>A0A1H7IXN3_9RHOB</name>
<dbReference type="NCBIfam" id="TIGR00380">
    <property type="entry name" value="cobal_cbiB"/>
    <property type="match status" value="1"/>
</dbReference>
<keyword evidence="8 9" id="KW-0472">Membrane</keyword>
<comment type="function">
    <text evidence="9">Converts cobyric acid to cobinamide by the addition of aminopropanol on the F carboxylic group.</text>
</comment>
<gene>
    <name evidence="9" type="primary">cobD</name>
    <name evidence="10" type="ORF">SAMN04488526_1200</name>
</gene>
<evidence type="ECO:0000256" key="6">
    <source>
        <dbReference type="ARBA" id="ARBA00022692"/>
    </source>
</evidence>
<dbReference type="GO" id="GO:0009236">
    <property type="term" value="P:cobalamin biosynthetic process"/>
    <property type="evidence" value="ECO:0007669"/>
    <property type="project" value="UniProtKB-UniRule"/>
</dbReference>
<organism evidence="10 11">
    <name type="scientific">Jannaschia helgolandensis</name>
    <dbReference type="NCBI Taxonomy" id="188906"/>
    <lineage>
        <taxon>Bacteria</taxon>
        <taxon>Pseudomonadati</taxon>
        <taxon>Pseudomonadota</taxon>
        <taxon>Alphaproteobacteria</taxon>
        <taxon>Rhodobacterales</taxon>
        <taxon>Roseobacteraceae</taxon>
        <taxon>Jannaschia</taxon>
    </lineage>
</organism>
<sequence>MILPVAMILDAIFGEPEWLWTRVKHPTIVMGVAVDTLDDRLNRGGMRRSKGILAIALLVVIAFVLGWIIAALPDFGLLEIIVVAVLLAQKSLVEHVRAVATALRESPEAGRIAVARIVGRDTSDMDKDQIARAAIESAAENLSDGIVAPAFWFVVGGLPGILIYKVVNTADSMIGYRTPRHEDFGWAAARLDDVMNWVPARLTALLILASNFALRHWHRVPNDARQHRSPNAGWPEAAIAPLLDLALAGPRSYGSRMQDFPWVNPTGRKQADEDDIDAAIAVLWRTWFGALLLVVMIELFKVALRFATMTLTGTGLP</sequence>
<keyword evidence="6 9" id="KW-0812">Transmembrane</keyword>
<evidence type="ECO:0000256" key="3">
    <source>
        <dbReference type="ARBA" id="ARBA00006263"/>
    </source>
</evidence>
<dbReference type="Pfam" id="PF03186">
    <property type="entry name" value="CobD_Cbib"/>
    <property type="match status" value="1"/>
</dbReference>
<dbReference type="STRING" id="188906.SAMN04488526_1200"/>
<evidence type="ECO:0000256" key="4">
    <source>
        <dbReference type="ARBA" id="ARBA00022475"/>
    </source>
</evidence>
<evidence type="ECO:0000256" key="1">
    <source>
        <dbReference type="ARBA" id="ARBA00004651"/>
    </source>
</evidence>
<feature type="transmembrane region" description="Helical" evidence="9">
    <location>
        <begin position="278"/>
        <end position="300"/>
    </location>
</feature>
<evidence type="ECO:0000313" key="10">
    <source>
        <dbReference type="EMBL" id="SEK66964.1"/>
    </source>
</evidence>
<evidence type="ECO:0000256" key="8">
    <source>
        <dbReference type="ARBA" id="ARBA00023136"/>
    </source>
</evidence>
<dbReference type="OrthoDB" id="9811967at2"/>
<comment type="subcellular location">
    <subcellularLocation>
        <location evidence="1 9">Cell membrane</location>
        <topology evidence="1 9">Multi-pass membrane protein</topology>
    </subcellularLocation>
</comment>
<evidence type="ECO:0000256" key="2">
    <source>
        <dbReference type="ARBA" id="ARBA00004953"/>
    </source>
</evidence>
<keyword evidence="11" id="KW-1185">Reference proteome</keyword>
<evidence type="ECO:0000256" key="9">
    <source>
        <dbReference type="HAMAP-Rule" id="MF_00024"/>
    </source>
</evidence>
<reference evidence="10 11" key="1">
    <citation type="submission" date="2016-10" db="EMBL/GenBank/DDBJ databases">
        <authorList>
            <person name="de Groot N.N."/>
        </authorList>
    </citation>
    <scope>NUCLEOTIDE SEQUENCE [LARGE SCALE GENOMIC DNA]</scope>
    <source>
        <strain evidence="10 11">DSM 14858</strain>
    </source>
</reference>
<dbReference type="InterPro" id="IPR004485">
    <property type="entry name" value="Cobalamin_biosynth_CobD/CbiB"/>
</dbReference>
<keyword evidence="7 9" id="KW-1133">Transmembrane helix</keyword>
<dbReference type="EMBL" id="FNZQ01000001">
    <property type="protein sequence ID" value="SEK66964.1"/>
    <property type="molecule type" value="Genomic_DNA"/>
</dbReference>
<proteinExistence type="inferred from homology"/>
<feature type="transmembrane region" description="Helical" evidence="9">
    <location>
        <begin position="51"/>
        <end position="70"/>
    </location>
</feature>
<dbReference type="RefSeq" id="WP_092760618.1">
    <property type="nucleotide sequence ID" value="NZ_FNZQ01000001.1"/>
</dbReference>
<comment type="similarity">
    <text evidence="3 9">Belongs to the CobD/CbiB family.</text>
</comment>
<dbReference type="PANTHER" id="PTHR34308">
    <property type="entry name" value="COBALAMIN BIOSYNTHESIS PROTEIN CBIB"/>
    <property type="match status" value="1"/>
</dbReference>
<dbReference type="GO" id="GO:0005886">
    <property type="term" value="C:plasma membrane"/>
    <property type="evidence" value="ECO:0007669"/>
    <property type="project" value="UniProtKB-SubCell"/>
</dbReference>